<sequence length="554" mass="61382">MVSQYSSALAKPRIPPHFLNTDHRQRCLAQLRSKHDGLEKYIYLSGLKERDANLFYEVLLGNMLEIIPILYTPTVGDACSNYSHIWRRPEGLYVTIGNKGHIREVLRSWPTGPASRIAVVTDGSRILGLGDLGANGLPISIGKLDLYIAGAGIKPTTTVPICLDLGTNTEKFLDDPLYIGVRRKRPGVEEMDAFMKEFMEAMREVFPSLLVQFEDFSTDNAFRYLDMFRSQYRCFNDDIQGTGAVVLSGFINAARLSSAASGRPLTEHRILFFGAGSAGVGVAKQLLSFFKLMGMSEAEARNRIYTVDSKGLITADRKGLQEHKKFFARTDYQGPPLTNLLDIIEYVKPTALLGLSTIRNAFTEDVVKLMGSLNPRPIIFPLSNPVSLCEVDYADAIRWTNGSVIFASGSPYKPVEFEGKVYEPGQGNNMYIFPGIGMGAILAKARHITDAMIEQAAIALSEALTQEEEDTGLVYPRLARIRDLSARIALTVIRAAQKDEVDENSLCRNLSDERLLDYIKAKQWQPCSMHLTNGSPYSNGVHIVNGNGTATHRL</sequence>
<dbReference type="InterPro" id="IPR015884">
    <property type="entry name" value="Malic_enzyme_CS"/>
</dbReference>
<evidence type="ECO:0000256" key="8">
    <source>
        <dbReference type="RuleBase" id="RU003426"/>
    </source>
</evidence>
<dbReference type="PANTHER" id="PTHR23406">
    <property type="entry name" value="MALIC ENZYME-RELATED"/>
    <property type="match status" value="1"/>
</dbReference>
<dbReference type="SUPFAM" id="SSF51735">
    <property type="entry name" value="NAD(P)-binding Rossmann-fold domains"/>
    <property type="match status" value="1"/>
</dbReference>
<comment type="cofactor">
    <cofactor evidence="7">
        <name>Mg(2+)</name>
        <dbReference type="ChEBI" id="CHEBI:18420"/>
    </cofactor>
    <cofactor evidence="7">
        <name>Mn(2+)</name>
        <dbReference type="ChEBI" id="CHEBI:29035"/>
    </cofactor>
    <text evidence="7">Divalent metal cations. Prefers magnesium or manganese.</text>
</comment>
<reference evidence="11 12" key="1">
    <citation type="journal article" date="2020" name="ISME J.">
        <title>Uncovering the hidden diversity of litter-decomposition mechanisms in mushroom-forming fungi.</title>
        <authorList>
            <person name="Floudas D."/>
            <person name="Bentzer J."/>
            <person name="Ahren D."/>
            <person name="Johansson T."/>
            <person name="Persson P."/>
            <person name="Tunlid A."/>
        </authorList>
    </citation>
    <scope>NUCLEOTIDE SEQUENCE [LARGE SCALE GENOMIC DNA]</scope>
    <source>
        <strain evidence="11 12">CBS 661.87</strain>
    </source>
</reference>
<proteinExistence type="inferred from homology"/>
<comment type="caution">
    <text evidence="11">The sequence shown here is derived from an EMBL/GenBank/DDBJ whole genome shotgun (WGS) entry which is preliminary data.</text>
</comment>
<dbReference type="Pfam" id="PF03949">
    <property type="entry name" value="Malic_M"/>
    <property type="match status" value="1"/>
</dbReference>
<feature type="active site" description="Proton donor" evidence="5">
    <location>
        <position position="71"/>
    </location>
</feature>
<organism evidence="11 12">
    <name type="scientific">Tricholomella constricta</name>
    <dbReference type="NCBI Taxonomy" id="117010"/>
    <lineage>
        <taxon>Eukaryota</taxon>
        <taxon>Fungi</taxon>
        <taxon>Dikarya</taxon>
        <taxon>Basidiomycota</taxon>
        <taxon>Agaricomycotina</taxon>
        <taxon>Agaricomycetes</taxon>
        <taxon>Agaricomycetidae</taxon>
        <taxon>Agaricales</taxon>
        <taxon>Tricholomatineae</taxon>
        <taxon>Lyophyllaceae</taxon>
        <taxon>Tricholomella</taxon>
    </lineage>
</organism>
<feature type="active site" description="Proton acceptor" evidence="5">
    <location>
        <position position="143"/>
    </location>
</feature>
<gene>
    <name evidence="11" type="ORF">D9615_002941</name>
</gene>
<evidence type="ECO:0000259" key="10">
    <source>
        <dbReference type="SMART" id="SM01274"/>
    </source>
</evidence>
<dbReference type="AlphaFoldDB" id="A0A8H5HFZ0"/>
<feature type="domain" description="Malic enzyme NAD-binding" evidence="9">
    <location>
        <begin position="239"/>
        <end position="497"/>
    </location>
</feature>
<dbReference type="CDD" id="cd05312">
    <property type="entry name" value="NAD_bind_1_malic_enz"/>
    <property type="match status" value="1"/>
</dbReference>
<dbReference type="Proteomes" id="UP000565441">
    <property type="component" value="Unassembled WGS sequence"/>
</dbReference>
<evidence type="ECO:0000313" key="12">
    <source>
        <dbReference type="Proteomes" id="UP000565441"/>
    </source>
</evidence>
<feature type="binding site" evidence="6">
    <location>
        <position position="125"/>
    </location>
    <ligand>
        <name>(S)-malate</name>
        <dbReference type="ChEBI" id="CHEBI:15589"/>
    </ligand>
</feature>
<dbReference type="InterPro" id="IPR012302">
    <property type="entry name" value="Malic_NAD-bd"/>
</dbReference>
<keyword evidence="3 7" id="KW-0479">Metal-binding</keyword>
<feature type="binding site" evidence="7">
    <location>
        <position position="238"/>
    </location>
    <ligand>
        <name>a divalent metal cation</name>
        <dbReference type="ChEBI" id="CHEBI:60240"/>
    </ligand>
</feature>
<dbReference type="GO" id="GO:0004471">
    <property type="term" value="F:malate dehydrogenase (decarboxylating) (NAD+) activity"/>
    <property type="evidence" value="ECO:0007669"/>
    <property type="project" value="TreeGrafter"/>
</dbReference>
<name>A0A8H5HFZ0_9AGAR</name>
<dbReference type="GO" id="GO:0005739">
    <property type="term" value="C:mitochondrion"/>
    <property type="evidence" value="ECO:0007669"/>
    <property type="project" value="TreeGrafter"/>
</dbReference>
<accession>A0A8H5HFZ0</accession>
<evidence type="ECO:0000256" key="4">
    <source>
        <dbReference type="ARBA" id="ARBA00023002"/>
    </source>
</evidence>
<evidence type="ECO:0000256" key="6">
    <source>
        <dbReference type="PIRSR" id="PIRSR000106-2"/>
    </source>
</evidence>
<dbReference type="Gene3D" id="3.40.50.10380">
    <property type="entry name" value="Malic enzyme, N-terminal domain"/>
    <property type="match status" value="1"/>
</dbReference>
<dbReference type="InterPro" id="IPR046346">
    <property type="entry name" value="Aminoacid_DH-like_N_sf"/>
</dbReference>
<feature type="binding site" evidence="6">
    <location>
        <position position="384"/>
    </location>
    <ligand>
        <name>(S)-malate</name>
        <dbReference type="ChEBI" id="CHEBI:15589"/>
    </ligand>
</feature>
<dbReference type="InterPro" id="IPR037062">
    <property type="entry name" value="Malic_N_dom_sf"/>
</dbReference>
<dbReference type="SMART" id="SM01274">
    <property type="entry name" value="malic"/>
    <property type="match status" value="1"/>
</dbReference>
<dbReference type="PRINTS" id="PR00072">
    <property type="entry name" value="MALOXRDTASE"/>
</dbReference>
<dbReference type="SMART" id="SM00919">
    <property type="entry name" value="Malic_M"/>
    <property type="match status" value="1"/>
</dbReference>
<dbReference type="Pfam" id="PF00390">
    <property type="entry name" value="malic"/>
    <property type="match status" value="1"/>
</dbReference>
<dbReference type="FunFam" id="3.40.50.720:FF:000182">
    <property type="entry name" value="NAD-dependent malic enzyme"/>
    <property type="match status" value="1"/>
</dbReference>
<feature type="binding site" evidence="6">
    <location>
        <position position="428"/>
    </location>
    <ligand>
        <name>(S)-malate</name>
        <dbReference type="ChEBI" id="CHEBI:15589"/>
    </ligand>
</feature>
<feature type="binding site" evidence="7">
    <location>
        <position position="215"/>
    </location>
    <ligand>
        <name>a divalent metal cation</name>
        <dbReference type="ChEBI" id="CHEBI:60240"/>
    </ligand>
</feature>
<dbReference type="InterPro" id="IPR036291">
    <property type="entry name" value="NAD(P)-bd_dom_sf"/>
</dbReference>
<dbReference type="PROSITE" id="PS00331">
    <property type="entry name" value="MALIC_ENZYMES"/>
    <property type="match status" value="1"/>
</dbReference>
<dbReference type="GO" id="GO:0006108">
    <property type="term" value="P:malate metabolic process"/>
    <property type="evidence" value="ECO:0007669"/>
    <property type="project" value="TreeGrafter"/>
</dbReference>
<keyword evidence="12" id="KW-1185">Reference proteome</keyword>
<dbReference type="Gene3D" id="3.40.50.720">
    <property type="entry name" value="NAD(P)-binding Rossmann-like Domain"/>
    <property type="match status" value="1"/>
</dbReference>
<evidence type="ECO:0000256" key="7">
    <source>
        <dbReference type="PIRSR" id="PIRSR000106-3"/>
    </source>
</evidence>
<dbReference type="NCBIfam" id="NF010052">
    <property type="entry name" value="PRK13529.1"/>
    <property type="match status" value="1"/>
</dbReference>
<protein>
    <recommendedName>
        <fullName evidence="8">Malic enzyme</fullName>
    </recommendedName>
</protein>
<evidence type="ECO:0000313" key="11">
    <source>
        <dbReference type="EMBL" id="KAF5382634.1"/>
    </source>
</evidence>
<evidence type="ECO:0000256" key="1">
    <source>
        <dbReference type="ARBA" id="ARBA00001936"/>
    </source>
</evidence>
<dbReference type="GO" id="GO:0046872">
    <property type="term" value="F:metal ion binding"/>
    <property type="evidence" value="ECO:0007669"/>
    <property type="project" value="UniProtKB-KW"/>
</dbReference>
<dbReference type="InterPro" id="IPR001891">
    <property type="entry name" value="Malic_OxRdtase"/>
</dbReference>
<dbReference type="SUPFAM" id="SSF53223">
    <property type="entry name" value="Aminoacid dehydrogenase-like, N-terminal domain"/>
    <property type="match status" value="1"/>
</dbReference>
<evidence type="ECO:0000256" key="3">
    <source>
        <dbReference type="ARBA" id="ARBA00022723"/>
    </source>
</evidence>
<dbReference type="PANTHER" id="PTHR23406:SF32">
    <property type="entry name" value="NADP-DEPENDENT MALIC ENZYME"/>
    <property type="match status" value="1"/>
</dbReference>
<dbReference type="OrthoDB" id="5365701at2759"/>
<evidence type="ECO:0000259" key="9">
    <source>
        <dbReference type="SMART" id="SM00919"/>
    </source>
</evidence>
<feature type="binding site" evidence="7">
    <location>
        <position position="214"/>
    </location>
    <ligand>
        <name>a divalent metal cation</name>
        <dbReference type="ChEBI" id="CHEBI:60240"/>
    </ligand>
</feature>
<dbReference type="PIRSF" id="PIRSF000106">
    <property type="entry name" value="ME"/>
    <property type="match status" value="1"/>
</dbReference>
<evidence type="ECO:0000256" key="2">
    <source>
        <dbReference type="ARBA" id="ARBA00008785"/>
    </source>
</evidence>
<dbReference type="GO" id="GO:0051287">
    <property type="term" value="F:NAD binding"/>
    <property type="evidence" value="ECO:0007669"/>
    <property type="project" value="InterPro"/>
</dbReference>
<dbReference type="EMBL" id="JAACJP010000008">
    <property type="protein sequence ID" value="KAF5382634.1"/>
    <property type="molecule type" value="Genomic_DNA"/>
</dbReference>
<dbReference type="InterPro" id="IPR012301">
    <property type="entry name" value="Malic_N_dom"/>
</dbReference>
<comment type="cofactor">
    <cofactor evidence="1">
        <name>Mn(2+)</name>
        <dbReference type="ChEBI" id="CHEBI:29035"/>
    </cofactor>
</comment>
<comment type="similarity">
    <text evidence="2 8">Belongs to the malic enzymes family.</text>
</comment>
<evidence type="ECO:0000256" key="5">
    <source>
        <dbReference type="PIRSR" id="PIRSR000106-1"/>
    </source>
</evidence>
<feature type="domain" description="Malic enzyme N-terminal" evidence="10">
    <location>
        <begin position="48"/>
        <end position="229"/>
    </location>
</feature>
<keyword evidence="4 8" id="KW-0560">Oxidoreductase</keyword>